<feature type="region of interest" description="Disordered" evidence="1">
    <location>
        <begin position="1"/>
        <end position="37"/>
    </location>
</feature>
<dbReference type="Gene3D" id="3.30.1330.80">
    <property type="entry name" value="Hypothetical protein, similar to alpha- acetolactate decarboxylase, domain 2"/>
    <property type="match status" value="2"/>
</dbReference>
<reference evidence="2 3" key="1">
    <citation type="submission" date="2017-04" db="EMBL/GenBank/DDBJ databases">
        <authorList>
            <person name="Afonso C.L."/>
            <person name="Miller P.J."/>
            <person name="Scott M.A."/>
            <person name="Spackman E."/>
            <person name="Goraichik I."/>
            <person name="Dimitrov K.M."/>
            <person name="Suarez D.L."/>
            <person name="Swayne D.E."/>
        </authorList>
    </citation>
    <scope>NUCLEOTIDE SEQUENCE [LARGE SCALE GENOMIC DNA]</scope>
    <source>
        <strain evidence="2 3">CGMCC 1.10972</strain>
    </source>
</reference>
<dbReference type="OrthoDB" id="8720942at2"/>
<protein>
    <recommendedName>
        <fullName evidence="4">PPC domain-containing protein</fullName>
    </recommendedName>
</protein>
<dbReference type="Proteomes" id="UP000192656">
    <property type="component" value="Unassembled WGS sequence"/>
</dbReference>
<gene>
    <name evidence="2" type="ORF">SAMN06297251_11219</name>
</gene>
<dbReference type="EMBL" id="FWXR01000012">
    <property type="protein sequence ID" value="SMC90813.1"/>
    <property type="molecule type" value="Genomic_DNA"/>
</dbReference>
<dbReference type="AlphaFoldDB" id="A0A1W2D047"/>
<sequence>MRESDTGFDPQATSGIDADDRQRRTGRDLLTHGGPPAEERIETLPIETVAISGRLEPNQTVTQALAGLVASAGCRGAVIEMRGGHGEPFAFVGPAESTDEEHAAWYSETRRPEGGARLLFATAIVGWRDGKPFIHCHGHWQFEGETVLGHLLCDETVLTEPVEVTGIGSRKAAFESLPDAETRFTLFTPRGEAAEDGDGFFLRVRPHEDIVLGVEAACRRHGVRNGTILGIGSLIGIRFDDAPPLAGPPTEVVVERGRIDSGRATLDIAGVDASWDQGVGRLTRGDNPVCVTFELLVAKT</sequence>
<evidence type="ECO:0000256" key="1">
    <source>
        <dbReference type="SAM" id="MobiDB-lite"/>
    </source>
</evidence>
<proteinExistence type="predicted"/>
<accession>A0A1W2D047</accession>
<dbReference type="SUPFAM" id="SSF117856">
    <property type="entry name" value="AF0104/ALDC/Ptd012-like"/>
    <property type="match status" value="2"/>
</dbReference>
<evidence type="ECO:0008006" key="4">
    <source>
        <dbReference type="Google" id="ProtNLM"/>
    </source>
</evidence>
<name>A0A1W2D047_9HYPH</name>
<organism evidence="2 3">
    <name type="scientific">Fulvimarina manganoxydans</name>
    <dbReference type="NCBI Taxonomy" id="937218"/>
    <lineage>
        <taxon>Bacteria</taxon>
        <taxon>Pseudomonadati</taxon>
        <taxon>Pseudomonadota</taxon>
        <taxon>Alphaproteobacteria</taxon>
        <taxon>Hyphomicrobiales</taxon>
        <taxon>Aurantimonadaceae</taxon>
        <taxon>Fulvimarina</taxon>
    </lineage>
</organism>
<dbReference type="STRING" id="937218.SAMN06297251_11219"/>
<feature type="compositionally biased region" description="Basic and acidic residues" evidence="1">
    <location>
        <begin position="18"/>
        <end position="30"/>
    </location>
</feature>
<dbReference type="RefSeq" id="WP_084410601.1">
    <property type="nucleotide sequence ID" value="NZ_FWXR01000012.1"/>
</dbReference>
<keyword evidence="3" id="KW-1185">Reference proteome</keyword>
<evidence type="ECO:0000313" key="3">
    <source>
        <dbReference type="Proteomes" id="UP000192656"/>
    </source>
</evidence>
<evidence type="ECO:0000313" key="2">
    <source>
        <dbReference type="EMBL" id="SMC90813.1"/>
    </source>
</evidence>